<evidence type="ECO:0000313" key="3">
    <source>
        <dbReference type="Proteomes" id="UP000324585"/>
    </source>
</evidence>
<accession>A0A5J4Z5C5</accession>
<keyword evidence="3" id="KW-1185">Reference proteome</keyword>
<gene>
    <name evidence="2" type="ORF">FVE85_6003</name>
</gene>
<name>A0A5J4Z5C5_PORPP</name>
<organism evidence="2 3">
    <name type="scientific">Porphyridium purpureum</name>
    <name type="common">Red alga</name>
    <name type="synonym">Porphyridium cruentum</name>
    <dbReference type="NCBI Taxonomy" id="35688"/>
    <lineage>
        <taxon>Eukaryota</taxon>
        <taxon>Rhodophyta</taxon>
        <taxon>Bangiophyceae</taxon>
        <taxon>Porphyridiales</taxon>
        <taxon>Porphyridiaceae</taxon>
        <taxon>Porphyridium</taxon>
    </lineage>
</organism>
<reference evidence="3" key="1">
    <citation type="journal article" date="2019" name="Nat. Commun.">
        <title>Expansion of phycobilisome linker gene families in mesophilic red algae.</title>
        <authorList>
            <person name="Lee J."/>
            <person name="Kim D."/>
            <person name="Bhattacharya D."/>
            <person name="Yoon H.S."/>
        </authorList>
    </citation>
    <scope>NUCLEOTIDE SEQUENCE [LARGE SCALE GENOMIC DNA]</scope>
    <source>
        <strain evidence="3">CCMP 1328</strain>
    </source>
</reference>
<evidence type="ECO:0000313" key="2">
    <source>
        <dbReference type="EMBL" id="KAA8498418.1"/>
    </source>
</evidence>
<sequence>MAEKYDEDQWKSFETPKRMDYGAFSHDDDLSGPVGLQTPVMSPPVESTCTVAMRGSLPGIKRSCVMSFASRGREKDRDVHPETSRVRRRRCRYRAHAHVRGESGRSPSIELSRGSGSWDVRHEAARNCVSSEDITVAKDLHGESGSREPN</sequence>
<comment type="caution">
    <text evidence="2">The sequence shown here is derived from an EMBL/GenBank/DDBJ whole genome shotgun (WGS) entry which is preliminary data.</text>
</comment>
<evidence type="ECO:0000256" key="1">
    <source>
        <dbReference type="SAM" id="MobiDB-lite"/>
    </source>
</evidence>
<dbReference type="AlphaFoldDB" id="A0A5J4Z5C5"/>
<dbReference type="Proteomes" id="UP000324585">
    <property type="component" value="Unassembled WGS sequence"/>
</dbReference>
<dbReference type="EMBL" id="VRMN01000001">
    <property type="protein sequence ID" value="KAA8498418.1"/>
    <property type="molecule type" value="Genomic_DNA"/>
</dbReference>
<proteinExistence type="predicted"/>
<protein>
    <submittedName>
        <fullName evidence="2">Uncharacterized protein</fullName>
    </submittedName>
</protein>
<feature type="region of interest" description="Disordered" evidence="1">
    <location>
        <begin position="98"/>
        <end position="117"/>
    </location>
</feature>